<name>A0A7C9FPW8_9BACT</name>
<organism evidence="2 3">
    <name type="scientific">Salmonirosea aquatica</name>
    <dbReference type="NCBI Taxonomy" id="2654236"/>
    <lineage>
        <taxon>Bacteria</taxon>
        <taxon>Pseudomonadati</taxon>
        <taxon>Bacteroidota</taxon>
        <taxon>Cytophagia</taxon>
        <taxon>Cytophagales</taxon>
        <taxon>Spirosomataceae</taxon>
        <taxon>Salmonirosea</taxon>
    </lineage>
</organism>
<dbReference type="Proteomes" id="UP000479293">
    <property type="component" value="Unassembled WGS sequence"/>
</dbReference>
<protein>
    <recommendedName>
        <fullName evidence="1">YdhG-like domain-containing protein</fullName>
    </recommendedName>
</protein>
<evidence type="ECO:0000313" key="3">
    <source>
        <dbReference type="Proteomes" id="UP000479293"/>
    </source>
</evidence>
<dbReference type="EMBL" id="WHLY01000002">
    <property type="protein sequence ID" value="MPR33909.1"/>
    <property type="molecule type" value="Genomic_DNA"/>
</dbReference>
<proteinExistence type="predicted"/>
<keyword evidence="3" id="KW-1185">Reference proteome</keyword>
<feature type="domain" description="YdhG-like" evidence="1">
    <location>
        <begin position="25"/>
        <end position="121"/>
    </location>
</feature>
<dbReference type="RefSeq" id="WP_152759676.1">
    <property type="nucleotide sequence ID" value="NZ_WHLY01000002.1"/>
</dbReference>
<comment type="caution">
    <text evidence="2">The sequence shown here is derived from an EMBL/GenBank/DDBJ whole genome shotgun (WGS) entry which is preliminary data.</text>
</comment>
<dbReference type="AlphaFoldDB" id="A0A7C9FPW8"/>
<dbReference type="Gene3D" id="3.90.1150.200">
    <property type="match status" value="1"/>
</dbReference>
<reference evidence="2 3" key="1">
    <citation type="submission" date="2019-10" db="EMBL/GenBank/DDBJ databases">
        <title>Draft Genome Sequence of Cytophagaceae sp. SJW1-29.</title>
        <authorList>
            <person name="Choi A."/>
        </authorList>
    </citation>
    <scope>NUCLEOTIDE SEQUENCE [LARGE SCALE GENOMIC DNA]</scope>
    <source>
        <strain evidence="2 3">SJW1-29</strain>
    </source>
</reference>
<dbReference type="SUPFAM" id="SSF159888">
    <property type="entry name" value="YdhG-like"/>
    <property type="match status" value="1"/>
</dbReference>
<accession>A0A7C9FPW8</accession>
<dbReference type="Pfam" id="PF08818">
    <property type="entry name" value="DUF1801"/>
    <property type="match status" value="1"/>
</dbReference>
<evidence type="ECO:0000313" key="2">
    <source>
        <dbReference type="EMBL" id="MPR33909.1"/>
    </source>
</evidence>
<sequence length="135" mass="15506">MAKDIHDSKSVTALIQTLDPDFGRMVEEVRQIVLSSSEMIGEQIKWNSPSFFYTGEMKPFNPKEYKRDMAVMNLRKGRVLLIFPTGATIEDTSSLLKGTYTDGRRIIRFDDLDEVKKKAFEVQVILVKCIDLIEQ</sequence>
<gene>
    <name evidence="2" type="ORF">GBK04_11140</name>
</gene>
<dbReference type="InterPro" id="IPR014922">
    <property type="entry name" value="YdhG-like"/>
</dbReference>
<evidence type="ECO:0000259" key="1">
    <source>
        <dbReference type="Pfam" id="PF08818"/>
    </source>
</evidence>